<proteinExistence type="predicted"/>
<dbReference type="EMBL" id="CP075867">
    <property type="protein sequence ID" value="QYT01549.1"/>
    <property type="molecule type" value="Genomic_DNA"/>
</dbReference>
<reference evidence="1 2" key="1">
    <citation type="journal article" date="2021" name="BMC Genomics">
        <title>Telomere-to-telomere genome assembly of asparaginase-producing Trichoderma simmonsii.</title>
        <authorList>
            <person name="Chung D."/>
            <person name="Kwon Y.M."/>
            <person name="Yang Y."/>
        </authorList>
    </citation>
    <scope>NUCLEOTIDE SEQUENCE [LARGE SCALE GENOMIC DNA]</scope>
    <source>
        <strain evidence="1 2">GH-Sj1</strain>
    </source>
</reference>
<protein>
    <submittedName>
        <fullName evidence="1">Uncharacterized protein</fullName>
    </submittedName>
</protein>
<organism evidence="1 2">
    <name type="scientific">Trichoderma simmonsii</name>
    <dbReference type="NCBI Taxonomy" id="1491479"/>
    <lineage>
        <taxon>Eukaryota</taxon>
        <taxon>Fungi</taxon>
        <taxon>Dikarya</taxon>
        <taxon>Ascomycota</taxon>
        <taxon>Pezizomycotina</taxon>
        <taxon>Sordariomycetes</taxon>
        <taxon>Hypocreomycetidae</taxon>
        <taxon>Hypocreales</taxon>
        <taxon>Hypocreaceae</taxon>
        <taxon>Trichoderma</taxon>
    </lineage>
</organism>
<sequence length="121" mass="13699">MLETPVKVRQQCPMLRQATATATVTERELVRPHGERPEWLAGCVSARFGGFLPPQLPPRERDHDCIDTALRTVFFTFKGTRKFGEHGPLSLHIRAGGSCFRPRRSSIVSRMRNCHGKRKSS</sequence>
<dbReference type="AlphaFoldDB" id="A0A8G0LHR7"/>
<dbReference type="Proteomes" id="UP000826661">
    <property type="component" value="Chromosome IV"/>
</dbReference>
<evidence type="ECO:0000313" key="2">
    <source>
        <dbReference type="Proteomes" id="UP000826661"/>
    </source>
</evidence>
<gene>
    <name evidence="1" type="ORF">H0G86_008585</name>
</gene>
<evidence type="ECO:0000313" key="1">
    <source>
        <dbReference type="EMBL" id="QYT01549.1"/>
    </source>
</evidence>
<keyword evidence="2" id="KW-1185">Reference proteome</keyword>
<accession>A0A8G0LHR7</accession>
<name>A0A8G0LHR7_9HYPO</name>